<organism evidence="9 10">
    <name type="scientific">Limnothrix redekei LRLZ20PSL1</name>
    <dbReference type="NCBI Taxonomy" id="3112953"/>
    <lineage>
        <taxon>Bacteria</taxon>
        <taxon>Bacillati</taxon>
        <taxon>Cyanobacteriota</taxon>
        <taxon>Cyanophyceae</taxon>
        <taxon>Pseudanabaenales</taxon>
        <taxon>Pseudanabaenaceae</taxon>
        <taxon>Limnothrix</taxon>
    </lineage>
</organism>
<sequence length="525" mass="58400">MTSYLVPFYDYRGKLVGVAGTDFSVTELSKRVDRSVINGEGYFAIFSSSGKLLAYPPKLKFIQNNSSYRDLPLFRELWPILQSKNSDVIYHQDQIIAYERIPSANWIAIAVVPSDVVLGPLWRVLIISVSIAAILLAIAVLGFVRRLNRQLKPILEKCNTLVATKQIMPMVTPVAVTTSEEIFTSPNYDRQHMDELTFLCHSFDQMAAKVEATLESLAETNQTLQATVQDRSEALNQLQQTQLQLIQSEKMSGLGQLLAGIAHEINNPVNFIHGNLDYVRDYVHELLQATTQVYAVHSGQASQSNGQASIDFEELAFIQSDLIKILDSMTVGTDRIRQLVLSLRTFSRTDQTKDCVTNLHHGIESTLLLLKHRLKATADHPAIEVITKYSDLPPVECYPGPLNQVFMNLLVNAIDALEQKTAGWSEAEIQADPSRIEITTQFIASESVVEISIADNGLGIPESVQARIFDPFFTTKPVGKGTGLGLSISYQVITERHQGKIFCHSQPNQGTQFVIHLPAGIKKHI</sequence>
<keyword evidence="7" id="KW-0812">Transmembrane</keyword>
<dbReference type="Gene3D" id="3.30.565.10">
    <property type="entry name" value="Histidine kinase-like ATPase, C-terminal domain"/>
    <property type="match status" value="1"/>
</dbReference>
<keyword evidence="10" id="KW-1185">Reference proteome</keyword>
<dbReference type="GO" id="GO:0005524">
    <property type="term" value="F:ATP binding"/>
    <property type="evidence" value="ECO:0007669"/>
    <property type="project" value="UniProtKB-KW"/>
</dbReference>
<dbReference type="CDD" id="cd00082">
    <property type="entry name" value="HisKA"/>
    <property type="match status" value="1"/>
</dbReference>
<dbReference type="Gene3D" id="3.30.450.20">
    <property type="entry name" value="PAS domain"/>
    <property type="match status" value="1"/>
</dbReference>
<gene>
    <name evidence="9" type="ORF">VPK24_10715</name>
</gene>
<dbReference type="Pfam" id="PF02518">
    <property type="entry name" value="HATPase_c"/>
    <property type="match status" value="1"/>
</dbReference>
<feature type="coiled-coil region" evidence="6">
    <location>
        <begin position="207"/>
        <end position="241"/>
    </location>
</feature>
<evidence type="ECO:0000256" key="4">
    <source>
        <dbReference type="ARBA" id="ARBA00022777"/>
    </source>
</evidence>
<dbReference type="PANTHER" id="PTHR43065:SF50">
    <property type="entry name" value="HISTIDINE KINASE"/>
    <property type="match status" value="1"/>
</dbReference>
<dbReference type="Proteomes" id="UP001604335">
    <property type="component" value="Unassembled WGS sequence"/>
</dbReference>
<evidence type="ECO:0000256" key="6">
    <source>
        <dbReference type="SAM" id="Coils"/>
    </source>
</evidence>
<accession>A0ABW7CB58</accession>
<protein>
    <recommendedName>
        <fullName evidence="2">histidine kinase</fullName>
        <ecNumber evidence="2">2.7.13.3</ecNumber>
    </recommendedName>
</protein>
<keyword evidence="4" id="KW-0808">Transferase</keyword>
<evidence type="ECO:0000313" key="9">
    <source>
        <dbReference type="EMBL" id="MFG3818108.1"/>
    </source>
</evidence>
<evidence type="ECO:0000256" key="2">
    <source>
        <dbReference type="ARBA" id="ARBA00012438"/>
    </source>
</evidence>
<dbReference type="Gene3D" id="1.10.287.130">
    <property type="match status" value="1"/>
</dbReference>
<dbReference type="PANTHER" id="PTHR43065">
    <property type="entry name" value="SENSOR HISTIDINE KINASE"/>
    <property type="match status" value="1"/>
</dbReference>
<name>A0ABW7CB58_9CYAN</name>
<proteinExistence type="predicted"/>
<dbReference type="PRINTS" id="PR00344">
    <property type="entry name" value="BCTRLSENSOR"/>
</dbReference>
<dbReference type="InterPro" id="IPR003661">
    <property type="entry name" value="HisK_dim/P_dom"/>
</dbReference>
<evidence type="ECO:0000313" key="10">
    <source>
        <dbReference type="Proteomes" id="UP001604335"/>
    </source>
</evidence>
<dbReference type="InterPro" id="IPR036097">
    <property type="entry name" value="HisK_dim/P_sf"/>
</dbReference>
<comment type="caution">
    <text evidence="9">The sequence shown here is derived from an EMBL/GenBank/DDBJ whole genome shotgun (WGS) entry which is preliminary data.</text>
</comment>
<dbReference type="SUPFAM" id="SSF55874">
    <property type="entry name" value="ATPase domain of HSP90 chaperone/DNA topoisomerase II/histidine kinase"/>
    <property type="match status" value="1"/>
</dbReference>
<keyword evidence="7" id="KW-1133">Transmembrane helix</keyword>
<keyword evidence="3" id="KW-0597">Phosphoprotein</keyword>
<keyword evidence="4" id="KW-0418">Kinase</keyword>
<dbReference type="InterPro" id="IPR004358">
    <property type="entry name" value="Sig_transdc_His_kin-like_C"/>
</dbReference>
<evidence type="ECO:0000256" key="5">
    <source>
        <dbReference type="ARBA" id="ARBA00023012"/>
    </source>
</evidence>
<keyword evidence="9" id="KW-0067">ATP-binding</keyword>
<dbReference type="CDD" id="cd18774">
    <property type="entry name" value="PDC2_HK_sensor"/>
    <property type="match status" value="1"/>
</dbReference>
<dbReference type="SUPFAM" id="SSF47384">
    <property type="entry name" value="Homodimeric domain of signal transducing histidine kinase"/>
    <property type="match status" value="1"/>
</dbReference>
<dbReference type="EMBL" id="JAZAQF010000059">
    <property type="protein sequence ID" value="MFG3818108.1"/>
    <property type="molecule type" value="Genomic_DNA"/>
</dbReference>
<keyword evidence="5" id="KW-0902">Two-component regulatory system</keyword>
<dbReference type="InterPro" id="IPR003594">
    <property type="entry name" value="HATPase_dom"/>
</dbReference>
<keyword evidence="9" id="KW-0547">Nucleotide-binding</keyword>
<dbReference type="InterPro" id="IPR036890">
    <property type="entry name" value="HATPase_C_sf"/>
</dbReference>
<dbReference type="SMART" id="SM00387">
    <property type="entry name" value="HATPase_c"/>
    <property type="match status" value="1"/>
</dbReference>
<feature type="domain" description="Histidine kinase" evidence="8">
    <location>
        <begin position="260"/>
        <end position="521"/>
    </location>
</feature>
<evidence type="ECO:0000256" key="1">
    <source>
        <dbReference type="ARBA" id="ARBA00000085"/>
    </source>
</evidence>
<evidence type="ECO:0000259" key="8">
    <source>
        <dbReference type="PROSITE" id="PS50109"/>
    </source>
</evidence>
<keyword evidence="7" id="KW-0472">Membrane</keyword>
<evidence type="ECO:0000256" key="7">
    <source>
        <dbReference type="SAM" id="Phobius"/>
    </source>
</evidence>
<dbReference type="SMART" id="SM00388">
    <property type="entry name" value="HisKA"/>
    <property type="match status" value="1"/>
</dbReference>
<feature type="transmembrane region" description="Helical" evidence="7">
    <location>
        <begin position="121"/>
        <end position="144"/>
    </location>
</feature>
<reference evidence="10" key="1">
    <citation type="journal article" date="2024" name="Algal Res.">
        <title>Biochemical, toxicological and genomic investigation of a high-biomass producing Limnothrix strain isolated from Italian shallow drinking water reservoir.</title>
        <authorList>
            <person name="Simonazzi M."/>
            <person name="Shishido T.K."/>
            <person name="Delbaje E."/>
            <person name="Wahlsten M."/>
            <person name="Fewer D.P."/>
            <person name="Sivonen K."/>
            <person name="Pezzolesi L."/>
            <person name="Pistocchi R."/>
        </authorList>
    </citation>
    <scope>NUCLEOTIDE SEQUENCE [LARGE SCALE GENOMIC DNA]</scope>
    <source>
        <strain evidence="10">LRLZ20PSL1</strain>
    </source>
</reference>
<dbReference type="InterPro" id="IPR005467">
    <property type="entry name" value="His_kinase_dom"/>
</dbReference>
<keyword evidence="6" id="KW-0175">Coiled coil</keyword>
<dbReference type="PROSITE" id="PS50109">
    <property type="entry name" value="HIS_KIN"/>
    <property type="match status" value="1"/>
</dbReference>
<comment type="catalytic activity">
    <reaction evidence="1">
        <text>ATP + protein L-histidine = ADP + protein N-phospho-L-histidine.</text>
        <dbReference type="EC" id="2.7.13.3"/>
    </reaction>
</comment>
<evidence type="ECO:0000256" key="3">
    <source>
        <dbReference type="ARBA" id="ARBA00022553"/>
    </source>
</evidence>
<dbReference type="EC" id="2.7.13.3" evidence="2"/>